<evidence type="ECO:0008006" key="4">
    <source>
        <dbReference type="Google" id="ProtNLM"/>
    </source>
</evidence>
<evidence type="ECO:0000313" key="2">
    <source>
        <dbReference type="EMBL" id="BDG06824.1"/>
    </source>
</evidence>
<dbReference type="EMBL" id="AP025591">
    <property type="protein sequence ID" value="BDG06824.1"/>
    <property type="molecule type" value="Genomic_DNA"/>
</dbReference>
<organism evidence="2 3">
    <name type="scientific">Anaeromyxobacter oryzae</name>
    <dbReference type="NCBI Taxonomy" id="2918170"/>
    <lineage>
        <taxon>Bacteria</taxon>
        <taxon>Pseudomonadati</taxon>
        <taxon>Myxococcota</taxon>
        <taxon>Myxococcia</taxon>
        <taxon>Myxococcales</taxon>
        <taxon>Cystobacterineae</taxon>
        <taxon>Anaeromyxobacteraceae</taxon>
        <taxon>Anaeromyxobacter</taxon>
    </lineage>
</organism>
<keyword evidence="1" id="KW-0732">Signal</keyword>
<proteinExistence type="predicted"/>
<dbReference type="Proteomes" id="UP001162891">
    <property type="component" value="Chromosome"/>
</dbReference>
<evidence type="ECO:0000256" key="1">
    <source>
        <dbReference type="SAM" id="SignalP"/>
    </source>
</evidence>
<keyword evidence="3" id="KW-1185">Reference proteome</keyword>
<name>A0ABN6N4E9_9BACT</name>
<feature type="signal peptide" evidence="1">
    <location>
        <begin position="1"/>
        <end position="19"/>
    </location>
</feature>
<feature type="chain" id="PRO_5045238781" description="FG-GAP repeat protein" evidence="1">
    <location>
        <begin position="20"/>
        <end position="767"/>
    </location>
</feature>
<dbReference type="RefSeq" id="WP_248357299.1">
    <property type="nucleotide sequence ID" value="NZ_AP025591.1"/>
</dbReference>
<protein>
    <recommendedName>
        <fullName evidence="4">FG-GAP repeat protein</fullName>
    </recommendedName>
</protein>
<evidence type="ECO:0000313" key="3">
    <source>
        <dbReference type="Proteomes" id="UP001162891"/>
    </source>
</evidence>
<gene>
    <name evidence="2" type="ORF">AMOR_58200</name>
</gene>
<accession>A0ABN6N4E9</accession>
<reference evidence="3" key="1">
    <citation type="journal article" date="2022" name="Int. J. Syst. Evol. Microbiol.">
        <title>Anaeromyxobacter oryzae sp. nov., Anaeromyxobacter diazotrophicus sp. nov. and Anaeromyxobacter paludicola sp. nov., isolated from paddy soils.</title>
        <authorList>
            <person name="Itoh H."/>
            <person name="Xu Z."/>
            <person name="Mise K."/>
            <person name="Masuda Y."/>
            <person name="Ushijima N."/>
            <person name="Hayakawa C."/>
            <person name="Shiratori Y."/>
            <person name="Senoo K."/>
        </authorList>
    </citation>
    <scope>NUCLEOTIDE SEQUENCE [LARGE SCALE GENOMIC DNA]</scope>
    <source>
        <strain evidence="3">Red232</strain>
    </source>
</reference>
<sequence length="767" mass="77069">MRRRHVLLALVALAGPAAAQFRPEPMVIPLDAFGAATVGSVASGWPAEDVLQLPPSPVAPPLLRPYRHLLSRPALGRAVDGAATEVAAGFLGGHAAGSLADLVYPRGSSVSVSFGADPATLRSFAAFSGSAPTVAFVRLLPRDGGDVLVGPVGTGGYVPGTIDAVDLSTGAVAERRSWPITAIVSRIGAPAQVFPIRLSPTARALGIDDLAVPGQGEVQLLLHEAAPQGGLAGLSLLAVKAGDHVDATQAPWLPDGMGQGDVHGVAPLDVDFDGVPDLVLSLAVFTDPALATPRGLVWIRSTGALADYGDRTGRWGDLRGHPDLAGITDPVTLRALTIGGRPAIAVWDRASDAIAVITSDATARRLRLWRGSAGGLQITDLWLGDVVGSAAPDLVAKGYDAATNAYALLVFPDAGDAWPELAWAPGSPGVAARGLDHPMSVDARDADGALTVEWLLAGREDPPAGTGATFALPGDRLCSAGAEVPVRVRATDDLGVFAELAGAVQVVLTPPELGIAGAAPPGRLALPPGGTRAVLEGKAWTGCGRLVTFTWGGAGFPATAVVAVESGPTWTRQTLDLPEAAYPALLAGAPQVTLAAVDDAGLASPVATLSLELDATGLVAVSQAADRAALAEGEVAVVRTTLESRLAVPLPGVVVAARLAGLAVAGPARVLGATGRDAGGGAVVLDALPPAGTAVVVELPVRATSAESGAAAAEVRSSGGHLLAPAEALRRTTEALPGCGCAAGSGADALGLAALVAAAWRRRRRAT</sequence>